<dbReference type="EMBL" id="JBBPBK010000006">
    <property type="protein sequence ID" value="KAK9283138.1"/>
    <property type="molecule type" value="Genomic_DNA"/>
</dbReference>
<proteinExistence type="predicted"/>
<evidence type="ECO:0000259" key="5">
    <source>
        <dbReference type="PROSITE" id="PS51005"/>
    </source>
</evidence>
<evidence type="ECO:0000256" key="4">
    <source>
        <dbReference type="ARBA" id="ARBA00023242"/>
    </source>
</evidence>
<dbReference type="GO" id="GO:0006355">
    <property type="term" value="P:regulation of DNA-templated transcription"/>
    <property type="evidence" value="ECO:0007669"/>
    <property type="project" value="InterPro"/>
</dbReference>
<gene>
    <name evidence="6" type="ORF">L1049_011369</name>
</gene>
<dbReference type="InterPro" id="IPR036093">
    <property type="entry name" value="NAC_dom_sf"/>
</dbReference>
<keyword evidence="4" id="KW-0539">Nucleus</keyword>
<keyword evidence="7" id="KW-1185">Reference proteome</keyword>
<organism evidence="6 7">
    <name type="scientific">Liquidambar formosana</name>
    <name type="common">Formosan gum</name>
    <dbReference type="NCBI Taxonomy" id="63359"/>
    <lineage>
        <taxon>Eukaryota</taxon>
        <taxon>Viridiplantae</taxon>
        <taxon>Streptophyta</taxon>
        <taxon>Embryophyta</taxon>
        <taxon>Tracheophyta</taxon>
        <taxon>Spermatophyta</taxon>
        <taxon>Magnoliopsida</taxon>
        <taxon>eudicotyledons</taxon>
        <taxon>Gunneridae</taxon>
        <taxon>Pentapetalae</taxon>
        <taxon>Saxifragales</taxon>
        <taxon>Altingiaceae</taxon>
        <taxon>Liquidambar</taxon>
    </lineage>
</organism>
<evidence type="ECO:0000313" key="7">
    <source>
        <dbReference type="Proteomes" id="UP001415857"/>
    </source>
</evidence>
<dbReference type="Proteomes" id="UP001415857">
    <property type="component" value="Unassembled WGS sequence"/>
</dbReference>
<evidence type="ECO:0000256" key="1">
    <source>
        <dbReference type="ARBA" id="ARBA00023015"/>
    </source>
</evidence>
<reference evidence="6 7" key="1">
    <citation type="journal article" date="2024" name="Plant J.">
        <title>Genome sequences and population genomics reveal climatic adaptation and genomic divergence between two closely related sweetgum species.</title>
        <authorList>
            <person name="Xu W.Q."/>
            <person name="Ren C.Q."/>
            <person name="Zhang X.Y."/>
            <person name="Comes H.P."/>
            <person name="Liu X.H."/>
            <person name="Li Y.G."/>
            <person name="Kettle C.J."/>
            <person name="Jalonen R."/>
            <person name="Gaisberger H."/>
            <person name="Ma Y.Z."/>
            <person name="Qiu Y.X."/>
        </authorList>
    </citation>
    <scope>NUCLEOTIDE SEQUENCE [LARGE SCALE GENOMIC DNA]</scope>
    <source>
        <strain evidence="6">Hangzhou</strain>
    </source>
</reference>
<accession>A0AAP0RS18</accession>
<keyword evidence="3" id="KW-0804">Transcription</keyword>
<evidence type="ECO:0000256" key="3">
    <source>
        <dbReference type="ARBA" id="ARBA00023163"/>
    </source>
</evidence>
<dbReference type="PANTHER" id="PTHR31719">
    <property type="entry name" value="NAC TRANSCRIPTION FACTOR 56"/>
    <property type="match status" value="1"/>
</dbReference>
<name>A0AAP0RS18_LIQFO</name>
<dbReference type="Pfam" id="PF02365">
    <property type="entry name" value="NAM"/>
    <property type="match status" value="1"/>
</dbReference>
<evidence type="ECO:0000313" key="6">
    <source>
        <dbReference type="EMBL" id="KAK9283138.1"/>
    </source>
</evidence>
<dbReference type="PROSITE" id="PS51005">
    <property type="entry name" value="NAC"/>
    <property type="match status" value="1"/>
</dbReference>
<sequence length="121" mass="14019">MLSTFPVGFRFYPSDRELVFHYLYHKIIGNPLPCEHVVTVCNLYGKREPWQIFEGPTEKVRYFFTKLKKKSNNGSKIDRTVGLGTWKGQDVGDLVLDEQGSCIGRRKMLVYEKKGSTMDHD</sequence>
<keyword evidence="1" id="KW-0805">Transcription regulation</keyword>
<dbReference type="SUPFAM" id="SSF101941">
    <property type="entry name" value="NAC domain"/>
    <property type="match status" value="1"/>
</dbReference>
<dbReference type="PANTHER" id="PTHR31719:SF164">
    <property type="entry name" value="NAC DOMAIN-CONTAINING PROTEIN"/>
    <property type="match status" value="1"/>
</dbReference>
<dbReference type="GO" id="GO:0003677">
    <property type="term" value="F:DNA binding"/>
    <property type="evidence" value="ECO:0007669"/>
    <property type="project" value="UniProtKB-KW"/>
</dbReference>
<feature type="domain" description="NAC" evidence="5">
    <location>
        <begin position="5"/>
        <end position="121"/>
    </location>
</feature>
<protein>
    <recommendedName>
        <fullName evidence="5">NAC domain-containing protein</fullName>
    </recommendedName>
</protein>
<evidence type="ECO:0000256" key="2">
    <source>
        <dbReference type="ARBA" id="ARBA00023125"/>
    </source>
</evidence>
<comment type="caution">
    <text evidence="6">The sequence shown here is derived from an EMBL/GenBank/DDBJ whole genome shotgun (WGS) entry which is preliminary data.</text>
</comment>
<dbReference type="AlphaFoldDB" id="A0AAP0RS18"/>
<dbReference type="Gene3D" id="2.170.150.80">
    <property type="entry name" value="NAC domain"/>
    <property type="match status" value="1"/>
</dbReference>
<dbReference type="InterPro" id="IPR003441">
    <property type="entry name" value="NAC-dom"/>
</dbReference>
<keyword evidence="2" id="KW-0238">DNA-binding</keyword>
<dbReference type="GO" id="GO:0048731">
    <property type="term" value="P:system development"/>
    <property type="evidence" value="ECO:0007669"/>
    <property type="project" value="TreeGrafter"/>
</dbReference>